<dbReference type="GeneID" id="94291583"/>
<gene>
    <name evidence="3" type="ORF">JKF63_05548</name>
</gene>
<comment type="caution">
    <text evidence="3">The sequence shown here is derived from an EMBL/GenBank/DDBJ whole genome shotgun (WGS) entry which is preliminary data.</text>
</comment>
<evidence type="ECO:0000313" key="4">
    <source>
        <dbReference type="Proteomes" id="UP000674318"/>
    </source>
</evidence>
<dbReference type="KEGG" id="phet:94291583"/>
<evidence type="ECO:0000256" key="2">
    <source>
        <dbReference type="SAM" id="Phobius"/>
    </source>
</evidence>
<keyword evidence="4" id="KW-1185">Reference proteome</keyword>
<name>A0A836ITT4_9TRYP</name>
<reference evidence="3 4" key="1">
    <citation type="submission" date="2021-02" db="EMBL/GenBank/DDBJ databases">
        <title>Porcisia hertigi Genome sequencing and assembly.</title>
        <authorList>
            <person name="Almutairi H."/>
            <person name="Gatherer D."/>
        </authorList>
    </citation>
    <scope>NUCLEOTIDE SEQUENCE [LARGE SCALE GENOMIC DNA]</scope>
    <source>
        <strain evidence="3 4">C119</strain>
    </source>
</reference>
<evidence type="ECO:0000313" key="3">
    <source>
        <dbReference type="EMBL" id="KAG5503410.1"/>
    </source>
</evidence>
<feature type="transmembrane region" description="Helical" evidence="2">
    <location>
        <begin position="73"/>
        <end position="94"/>
    </location>
</feature>
<feature type="region of interest" description="Disordered" evidence="1">
    <location>
        <begin position="117"/>
        <end position="152"/>
    </location>
</feature>
<keyword evidence="2" id="KW-0472">Membrane</keyword>
<accession>A0A836ITT4</accession>
<protein>
    <submittedName>
        <fullName evidence="3">Uncharacterized protein</fullName>
    </submittedName>
</protein>
<dbReference type="OrthoDB" id="264063at2759"/>
<organism evidence="3 4">
    <name type="scientific">Porcisia hertigi</name>
    <dbReference type="NCBI Taxonomy" id="2761500"/>
    <lineage>
        <taxon>Eukaryota</taxon>
        <taxon>Discoba</taxon>
        <taxon>Euglenozoa</taxon>
        <taxon>Kinetoplastea</taxon>
        <taxon>Metakinetoplastina</taxon>
        <taxon>Trypanosomatida</taxon>
        <taxon>Trypanosomatidae</taxon>
        <taxon>Leishmaniinae</taxon>
        <taxon>Porcisia</taxon>
    </lineage>
</organism>
<evidence type="ECO:0000256" key="1">
    <source>
        <dbReference type="SAM" id="MobiDB-lite"/>
    </source>
</evidence>
<sequence>MLRVSRVAHSILPCSTSPELPRLLSKRRNPIVTVSSNLHKFVMEHDHRSRTSGFFRGPFPGELPFSHSSNGSLVGDVLTVGGVVLFVLTFGYNIGKPVIDAHRELFLKSTPAAYRERNDEGADGSWTEATESGDISPVEEFDDVIDMKQDER</sequence>
<proteinExistence type="predicted"/>
<dbReference type="EMBL" id="JAFJZO010000024">
    <property type="protein sequence ID" value="KAG5503410.1"/>
    <property type="molecule type" value="Genomic_DNA"/>
</dbReference>
<dbReference type="RefSeq" id="XP_067756772.1">
    <property type="nucleotide sequence ID" value="XM_067901506.1"/>
</dbReference>
<keyword evidence="2" id="KW-1133">Transmembrane helix</keyword>
<keyword evidence="2" id="KW-0812">Transmembrane</keyword>
<dbReference type="AlphaFoldDB" id="A0A836ITT4"/>
<dbReference type="Proteomes" id="UP000674318">
    <property type="component" value="Chromosome 24"/>
</dbReference>